<dbReference type="InterPro" id="IPR045195">
    <property type="entry name" value="LOG2-like_mRING_C3HC5"/>
</dbReference>
<evidence type="ECO:0000313" key="15">
    <source>
        <dbReference type="EMBL" id="GFH08487.1"/>
    </source>
</evidence>
<dbReference type="GO" id="GO:0061630">
    <property type="term" value="F:ubiquitin protein ligase activity"/>
    <property type="evidence" value="ECO:0007669"/>
    <property type="project" value="UniProtKB-EC"/>
</dbReference>
<organism evidence="15 16">
    <name type="scientific">Haematococcus lacustris</name>
    <name type="common">Green alga</name>
    <name type="synonym">Haematococcus pluvialis</name>
    <dbReference type="NCBI Taxonomy" id="44745"/>
    <lineage>
        <taxon>Eukaryota</taxon>
        <taxon>Viridiplantae</taxon>
        <taxon>Chlorophyta</taxon>
        <taxon>core chlorophytes</taxon>
        <taxon>Chlorophyceae</taxon>
        <taxon>CS clade</taxon>
        <taxon>Chlamydomonadales</taxon>
        <taxon>Haematococcaceae</taxon>
        <taxon>Haematococcus</taxon>
    </lineage>
</organism>
<comment type="catalytic activity">
    <reaction evidence="1">
        <text>S-ubiquitinyl-[E2 ubiquitin-conjugating enzyme]-L-cysteine + [acceptor protein]-L-lysine = [E2 ubiquitin-conjugating enzyme]-L-cysteine + N(6)-ubiquitinyl-[acceptor protein]-L-lysine.</text>
        <dbReference type="EC" id="2.3.2.27"/>
    </reaction>
</comment>
<reference evidence="15 16" key="1">
    <citation type="submission" date="2020-02" db="EMBL/GenBank/DDBJ databases">
        <title>Draft genome sequence of Haematococcus lacustris strain NIES-144.</title>
        <authorList>
            <person name="Morimoto D."/>
            <person name="Nakagawa S."/>
            <person name="Yoshida T."/>
            <person name="Sawayama S."/>
        </authorList>
    </citation>
    <scope>NUCLEOTIDE SEQUENCE [LARGE SCALE GENOMIC DNA]</scope>
    <source>
        <strain evidence="15 16">NIES-144</strain>
    </source>
</reference>
<evidence type="ECO:0000256" key="9">
    <source>
        <dbReference type="ARBA" id="ARBA00022833"/>
    </source>
</evidence>
<dbReference type="EMBL" id="BLLF01000164">
    <property type="protein sequence ID" value="GFH08487.1"/>
    <property type="molecule type" value="Genomic_DNA"/>
</dbReference>
<dbReference type="FunFam" id="3.30.40.10:FF:000115">
    <property type="entry name" value="probable E3 ubiquitin-protein ligase LOG2"/>
    <property type="match status" value="1"/>
</dbReference>
<comment type="similarity">
    <text evidence="11">Belongs to the RING-type zinc finger family. LOG2 subfamily.</text>
</comment>
<protein>
    <recommendedName>
        <fullName evidence="3">RING-type E3 ubiquitin transferase</fullName>
        <ecNumber evidence="3">2.3.2.27</ecNumber>
    </recommendedName>
</protein>
<evidence type="ECO:0000313" key="16">
    <source>
        <dbReference type="Proteomes" id="UP000485058"/>
    </source>
</evidence>
<sequence length="323" mass="34837">MPSTLLLALTTTTGPTRLPPSTLPSTLGPTAFPPPASHPHGASQPGNARTQEYQRTATIRNQVNLKKPTLKLQNVPGSADRMVICFTFDASAPCRVVIALNAAEETRKGCCLRSEASLPPALAYDKGLEQKFPRSDEVVPAALTLPQSRLQELLSLPAGGDRMPVVIRLEALTDEGRADGRDLHSLEPGSELPHWVQTQTTYARVLREEDGSLGLRVVKQKIWVKGEAYELQEIYGMEQNKGVAMGLPATATGDGLEEVDGNECVICLSASRDTAALPCRHMCMCHQCASALKTQTNKCPICRNEIESLLHIKINKGGASKPA</sequence>
<dbReference type="InterPro" id="IPR013083">
    <property type="entry name" value="Znf_RING/FYVE/PHD"/>
</dbReference>
<feature type="domain" description="RING-type" evidence="14">
    <location>
        <begin position="264"/>
        <end position="303"/>
    </location>
</feature>
<dbReference type="EC" id="2.3.2.27" evidence="3"/>
<dbReference type="CDD" id="cd16789">
    <property type="entry name" value="mRING-HC-C3HC5_MGRN1-like"/>
    <property type="match status" value="1"/>
</dbReference>
<dbReference type="Pfam" id="PF26192">
    <property type="entry name" value="RNF157-like_N"/>
    <property type="match status" value="1"/>
</dbReference>
<evidence type="ECO:0000256" key="3">
    <source>
        <dbReference type="ARBA" id="ARBA00012483"/>
    </source>
</evidence>
<keyword evidence="5" id="KW-0519">Myristate</keyword>
<dbReference type="Pfam" id="PF13920">
    <property type="entry name" value="zf-C3HC4_3"/>
    <property type="match status" value="1"/>
</dbReference>
<evidence type="ECO:0000256" key="11">
    <source>
        <dbReference type="ARBA" id="ARBA00025721"/>
    </source>
</evidence>
<name>A0A699YEH9_HAELA</name>
<feature type="region of interest" description="Disordered" evidence="13">
    <location>
        <begin position="9"/>
        <end position="49"/>
    </location>
</feature>
<dbReference type="InterPro" id="IPR001841">
    <property type="entry name" value="Znf_RING"/>
</dbReference>
<dbReference type="PANTHER" id="PTHR22996">
    <property type="entry name" value="MAHOGUNIN"/>
    <property type="match status" value="1"/>
</dbReference>
<proteinExistence type="inferred from homology"/>
<keyword evidence="4" id="KW-0808">Transferase</keyword>
<evidence type="ECO:0000256" key="13">
    <source>
        <dbReference type="SAM" id="MobiDB-lite"/>
    </source>
</evidence>
<evidence type="ECO:0000256" key="8">
    <source>
        <dbReference type="ARBA" id="ARBA00022786"/>
    </source>
</evidence>
<evidence type="ECO:0000256" key="4">
    <source>
        <dbReference type="ARBA" id="ARBA00022679"/>
    </source>
</evidence>
<keyword evidence="9" id="KW-0862">Zinc</keyword>
<dbReference type="Gene3D" id="3.30.40.10">
    <property type="entry name" value="Zinc/RING finger domain, C3HC4 (zinc finger)"/>
    <property type="match status" value="1"/>
</dbReference>
<dbReference type="SMART" id="SM00184">
    <property type="entry name" value="RING"/>
    <property type="match status" value="1"/>
</dbReference>
<keyword evidence="8" id="KW-0833">Ubl conjugation pathway</keyword>
<dbReference type="Proteomes" id="UP000485058">
    <property type="component" value="Unassembled WGS sequence"/>
</dbReference>
<gene>
    <name evidence="15" type="ORF">HaLaN_03459</name>
</gene>
<dbReference type="PANTHER" id="PTHR22996:SF0">
    <property type="entry name" value="RE60872P-RELATED"/>
    <property type="match status" value="1"/>
</dbReference>
<evidence type="ECO:0000259" key="14">
    <source>
        <dbReference type="PROSITE" id="PS50089"/>
    </source>
</evidence>
<dbReference type="PROSITE" id="PS50089">
    <property type="entry name" value="ZF_RING_2"/>
    <property type="match status" value="1"/>
</dbReference>
<evidence type="ECO:0000256" key="1">
    <source>
        <dbReference type="ARBA" id="ARBA00000900"/>
    </source>
</evidence>
<evidence type="ECO:0000256" key="6">
    <source>
        <dbReference type="ARBA" id="ARBA00022723"/>
    </source>
</evidence>
<comment type="pathway">
    <text evidence="2">Protein modification; protein ubiquitination.</text>
</comment>
<evidence type="ECO:0000256" key="12">
    <source>
        <dbReference type="PROSITE-ProRule" id="PRU00175"/>
    </source>
</evidence>
<keyword evidence="7 12" id="KW-0863">Zinc-finger</keyword>
<dbReference type="InterPro" id="IPR045194">
    <property type="entry name" value="MGRN1/RNF157-like"/>
</dbReference>
<dbReference type="GO" id="GO:0008270">
    <property type="term" value="F:zinc ion binding"/>
    <property type="evidence" value="ECO:0007669"/>
    <property type="project" value="UniProtKB-KW"/>
</dbReference>
<evidence type="ECO:0000256" key="5">
    <source>
        <dbReference type="ARBA" id="ARBA00022707"/>
    </source>
</evidence>
<keyword evidence="16" id="KW-1185">Reference proteome</keyword>
<dbReference type="InterPro" id="IPR058981">
    <property type="entry name" value="MGRN1/RNF157-like_N"/>
</dbReference>
<comment type="caution">
    <text evidence="15">The sequence shown here is derived from an EMBL/GenBank/DDBJ whole genome shotgun (WGS) entry which is preliminary data.</text>
</comment>
<accession>A0A699YEH9</accession>
<dbReference type="GO" id="GO:0016567">
    <property type="term" value="P:protein ubiquitination"/>
    <property type="evidence" value="ECO:0007669"/>
    <property type="project" value="TreeGrafter"/>
</dbReference>
<evidence type="ECO:0000256" key="7">
    <source>
        <dbReference type="ARBA" id="ARBA00022771"/>
    </source>
</evidence>
<dbReference type="AlphaFoldDB" id="A0A699YEH9"/>
<evidence type="ECO:0000256" key="10">
    <source>
        <dbReference type="ARBA" id="ARBA00023288"/>
    </source>
</evidence>
<keyword evidence="6" id="KW-0479">Metal-binding</keyword>
<evidence type="ECO:0000256" key="2">
    <source>
        <dbReference type="ARBA" id="ARBA00004906"/>
    </source>
</evidence>
<dbReference type="SUPFAM" id="SSF57850">
    <property type="entry name" value="RING/U-box"/>
    <property type="match status" value="1"/>
</dbReference>
<keyword evidence="10" id="KW-0449">Lipoprotein</keyword>